<gene>
    <name evidence="1" type="ORF">AVEN_120106_1</name>
</gene>
<dbReference type="EMBL" id="BGPR01001188">
    <property type="protein sequence ID" value="GBM47668.1"/>
    <property type="molecule type" value="Genomic_DNA"/>
</dbReference>
<dbReference type="AlphaFoldDB" id="A0A4Y2G4X0"/>
<keyword evidence="2" id="KW-1185">Reference proteome</keyword>
<evidence type="ECO:0000313" key="1">
    <source>
        <dbReference type="EMBL" id="GBM47668.1"/>
    </source>
</evidence>
<dbReference type="Proteomes" id="UP000499080">
    <property type="component" value="Unassembled WGS sequence"/>
</dbReference>
<accession>A0A4Y2G4X0</accession>
<proteinExistence type="predicted"/>
<reference evidence="1 2" key="1">
    <citation type="journal article" date="2019" name="Sci. Rep.">
        <title>Orb-weaving spider Araneus ventricosus genome elucidates the spidroin gene catalogue.</title>
        <authorList>
            <person name="Kono N."/>
            <person name="Nakamura H."/>
            <person name="Ohtoshi R."/>
            <person name="Moran D.A.P."/>
            <person name="Shinohara A."/>
            <person name="Yoshida Y."/>
            <person name="Fujiwara M."/>
            <person name="Mori M."/>
            <person name="Tomita M."/>
            <person name="Arakawa K."/>
        </authorList>
    </citation>
    <scope>NUCLEOTIDE SEQUENCE [LARGE SCALE GENOMIC DNA]</scope>
</reference>
<sequence>MADVVHVRDVKHYKPRLPTLVRDFKDSYLFEERNVQWLASRFLGTNEETRGVLSYVYKIKFFCVISVILAVKKGIGAELGVSQATVSRSVNAVFDSIIAHANECIKFPTTVSEIT</sequence>
<dbReference type="OrthoDB" id="8335450at2759"/>
<comment type="caution">
    <text evidence="1">The sequence shown here is derived from an EMBL/GenBank/DDBJ whole genome shotgun (WGS) entry which is preliminary data.</text>
</comment>
<name>A0A4Y2G4X0_ARAVE</name>
<protein>
    <submittedName>
        <fullName evidence="1">Uncharacterized protein</fullName>
    </submittedName>
</protein>
<evidence type="ECO:0000313" key="2">
    <source>
        <dbReference type="Proteomes" id="UP000499080"/>
    </source>
</evidence>
<organism evidence="1 2">
    <name type="scientific">Araneus ventricosus</name>
    <name type="common">Orbweaver spider</name>
    <name type="synonym">Epeira ventricosa</name>
    <dbReference type="NCBI Taxonomy" id="182803"/>
    <lineage>
        <taxon>Eukaryota</taxon>
        <taxon>Metazoa</taxon>
        <taxon>Ecdysozoa</taxon>
        <taxon>Arthropoda</taxon>
        <taxon>Chelicerata</taxon>
        <taxon>Arachnida</taxon>
        <taxon>Araneae</taxon>
        <taxon>Araneomorphae</taxon>
        <taxon>Entelegynae</taxon>
        <taxon>Araneoidea</taxon>
        <taxon>Araneidae</taxon>
        <taxon>Araneus</taxon>
    </lineage>
</organism>